<organism evidence="1 2">
    <name type="scientific">Molorchus minor</name>
    <dbReference type="NCBI Taxonomy" id="1323400"/>
    <lineage>
        <taxon>Eukaryota</taxon>
        <taxon>Metazoa</taxon>
        <taxon>Ecdysozoa</taxon>
        <taxon>Arthropoda</taxon>
        <taxon>Hexapoda</taxon>
        <taxon>Insecta</taxon>
        <taxon>Pterygota</taxon>
        <taxon>Neoptera</taxon>
        <taxon>Endopterygota</taxon>
        <taxon>Coleoptera</taxon>
        <taxon>Polyphaga</taxon>
        <taxon>Cucujiformia</taxon>
        <taxon>Chrysomeloidea</taxon>
        <taxon>Cerambycidae</taxon>
        <taxon>Lamiinae</taxon>
        <taxon>Monochamini</taxon>
        <taxon>Molorchus</taxon>
    </lineage>
</organism>
<keyword evidence="2" id="KW-1185">Reference proteome</keyword>
<accession>A0ABQ9JWD4</accession>
<dbReference type="InterPro" id="IPR052769">
    <property type="entry name" value="TPR_domain_protein"/>
</dbReference>
<proteinExistence type="predicted"/>
<evidence type="ECO:0000313" key="1">
    <source>
        <dbReference type="EMBL" id="KAJ8982630.1"/>
    </source>
</evidence>
<dbReference type="EMBL" id="JAPWTJ010000115">
    <property type="protein sequence ID" value="KAJ8982630.1"/>
    <property type="molecule type" value="Genomic_DNA"/>
</dbReference>
<reference evidence="1" key="1">
    <citation type="journal article" date="2023" name="Insect Mol. Biol.">
        <title>Genome sequencing provides insights into the evolution of gene families encoding plant cell wall-degrading enzymes in longhorned beetles.</title>
        <authorList>
            <person name="Shin N.R."/>
            <person name="Okamura Y."/>
            <person name="Kirsch R."/>
            <person name="Pauchet Y."/>
        </authorList>
    </citation>
    <scope>NUCLEOTIDE SEQUENCE</scope>
    <source>
        <strain evidence="1">MMC_N1</strain>
    </source>
</reference>
<name>A0ABQ9JWD4_9CUCU</name>
<dbReference type="PANTHER" id="PTHR46014">
    <property type="entry name" value="TETRATRICOPEPTIDE REPEAT PROTEIN 1"/>
    <property type="match status" value="1"/>
</dbReference>
<evidence type="ECO:0000313" key="2">
    <source>
        <dbReference type="Proteomes" id="UP001162164"/>
    </source>
</evidence>
<protein>
    <submittedName>
        <fullName evidence="1">Uncharacterized protein</fullName>
    </submittedName>
</protein>
<dbReference type="PANTHER" id="PTHR46014:SF1">
    <property type="entry name" value="TETRATRICOPEPTIDE REPEAT PROTEIN 1"/>
    <property type="match status" value="1"/>
</dbReference>
<gene>
    <name evidence="1" type="ORF">NQ317_002681</name>
</gene>
<comment type="caution">
    <text evidence="1">The sequence shown here is derived from an EMBL/GenBank/DDBJ whole genome shotgun (WGS) entry which is preliminary data.</text>
</comment>
<dbReference type="Proteomes" id="UP001162164">
    <property type="component" value="Unassembled WGS sequence"/>
</dbReference>
<sequence>MVTLLYPNPVLHNLITGHPTNKYGKLKDLGNVVLKPFGLSTDNFQLKQDPTTAGYSVNFVQNTRKQFVNSLNLITTKFH</sequence>